<evidence type="ECO:0000313" key="1">
    <source>
        <dbReference type="EMBL" id="GMF36824.1"/>
    </source>
</evidence>
<keyword evidence="2" id="KW-1185">Reference proteome</keyword>
<protein>
    <submittedName>
        <fullName evidence="1">Unnamed protein product</fullName>
    </submittedName>
</protein>
<dbReference type="AlphaFoldDB" id="A0A9W7CNS9"/>
<organism evidence="1 2">
    <name type="scientific">Phytophthora lilii</name>
    <dbReference type="NCBI Taxonomy" id="2077276"/>
    <lineage>
        <taxon>Eukaryota</taxon>
        <taxon>Sar</taxon>
        <taxon>Stramenopiles</taxon>
        <taxon>Oomycota</taxon>
        <taxon>Peronosporomycetes</taxon>
        <taxon>Peronosporales</taxon>
        <taxon>Peronosporaceae</taxon>
        <taxon>Phytophthora</taxon>
    </lineage>
</organism>
<reference evidence="1" key="1">
    <citation type="submission" date="2023-04" db="EMBL/GenBank/DDBJ databases">
        <title>Phytophthora lilii NBRC 32176.</title>
        <authorList>
            <person name="Ichikawa N."/>
            <person name="Sato H."/>
            <person name="Tonouchi N."/>
        </authorList>
    </citation>
    <scope>NUCLEOTIDE SEQUENCE</scope>
    <source>
        <strain evidence="1">NBRC 32176</strain>
    </source>
</reference>
<evidence type="ECO:0000313" key="2">
    <source>
        <dbReference type="Proteomes" id="UP001165083"/>
    </source>
</evidence>
<proteinExistence type="predicted"/>
<gene>
    <name evidence="1" type="ORF">Plil01_001555900</name>
</gene>
<accession>A0A9W7CNS9</accession>
<dbReference type="EMBL" id="BSXW01001442">
    <property type="protein sequence ID" value="GMF36824.1"/>
    <property type="molecule type" value="Genomic_DNA"/>
</dbReference>
<name>A0A9W7CNS9_9STRA</name>
<dbReference type="SUPFAM" id="SSF50729">
    <property type="entry name" value="PH domain-like"/>
    <property type="match status" value="1"/>
</dbReference>
<dbReference type="Proteomes" id="UP001165083">
    <property type="component" value="Unassembled WGS sequence"/>
</dbReference>
<sequence length="213" mass="22977">MSNGSLSPHGSAATLVAPVDRYALSCARWHCQTSSLTITLLLECRASLPPGSPCPVEPGELRKKRNSFASLHINRPASKANAISSTDVPGRKELEKTRHLLQDAKNACSAESVTSKIQFALAEVDRLLSLPAGTGATTSVSRCGSFTSSGGSPTPSQALDEIPGAVFVEDSCSVSGDLWKRGLRLRKMIKRHYVLQGNFLYYYAYAWDAFKSQ</sequence>
<comment type="caution">
    <text evidence="1">The sequence shown here is derived from an EMBL/GenBank/DDBJ whole genome shotgun (WGS) entry which is preliminary data.</text>
</comment>